<organism evidence="1 2">
    <name type="scientific">Novipirellula rosea</name>
    <dbReference type="NCBI Taxonomy" id="1031540"/>
    <lineage>
        <taxon>Bacteria</taxon>
        <taxon>Pseudomonadati</taxon>
        <taxon>Planctomycetota</taxon>
        <taxon>Planctomycetia</taxon>
        <taxon>Pirellulales</taxon>
        <taxon>Pirellulaceae</taxon>
        <taxon>Novipirellula</taxon>
    </lineage>
</organism>
<evidence type="ECO:0000313" key="1">
    <source>
        <dbReference type="EMBL" id="GAA4451649.1"/>
    </source>
</evidence>
<keyword evidence="2" id="KW-1185">Reference proteome</keyword>
<evidence type="ECO:0000313" key="2">
    <source>
        <dbReference type="Proteomes" id="UP001500840"/>
    </source>
</evidence>
<dbReference type="EMBL" id="BAABGA010000024">
    <property type="protein sequence ID" value="GAA4451649.1"/>
    <property type="molecule type" value="Genomic_DNA"/>
</dbReference>
<accession>A0ABP8MMK5</accession>
<proteinExistence type="predicted"/>
<name>A0ABP8MMK5_9BACT</name>
<sequence>MGKPDLDVDELSPDARRRAVAEVLGRGVGRWKRFCLETVSETLQDSVGKPLEPGRFSGLSVTDAVFDRKMTAAKFIPSFTEVPSHESQKTQ</sequence>
<dbReference type="Proteomes" id="UP001500840">
    <property type="component" value="Unassembled WGS sequence"/>
</dbReference>
<comment type="caution">
    <text evidence="1">The sequence shown here is derived from an EMBL/GenBank/DDBJ whole genome shotgun (WGS) entry which is preliminary data.</text>
</comment>
<reference evidence="2" key="1">
    <citation type="journal article" date="2019" name="Int. J. Syst. Evol. Microbiol.">
        <title>The Global Catalogue of Microorganisms (GCM) 10K type strain sequencing project: providing services to taxonomists for standard genome sequencing and annotation.</title>
        <authorList>
            <consortium name="The Broad Institute Genomics Platform"/>
            <consortium name="The Broad Institute Genome Sequencing Center for Infectious Disease"/>
            <person name="Wu L."/>
            <person name="Ma J."/>
        </authorList>
    </citation>
    <scope>NUCLEOTIDE SEQUENCE [LARGE SCALE GENOMIC DNA]</scope>
    <source>
        <strain evidence="2">JCM 17759</strain>
    </source>
</reference>
<protein>
    <submittedName>
        <fullName evidence="1">Uncharacterized protein</fullName>
    </submittedName>
</protein>
<gene>
    <name evidence="1" type="ORF">GCM10023156_19940</name>
</gene>